<keyword evidence="3" id="KW-1185">Reference proteome</keyword>
<comment type="caution">
    <text evidence="2">The sequence shown here is derived from an EMBL/GenBank/DDBJ whole genome shotgun (WGS) entry which is preliminary data.</text>
</comment>
<feature type="non-terminal residue" evidence="2">
    <location>
        <position position="1"/>
    </location>
</feature>
<dbReference type="SUPFAM" id="SSF100910">
    <property type="entry name" value="Chemosensory protein Csp2"/>
    <property type="match status" value="1"/>
</dbReference>
<name>A0A8K0DGH8_IGNLU</name>
<dbReference type="InterPro" id="IPR005055">
    <property type="entry name" value="A10/PebIII"/>
</dbReference>
<feature type="region of interest" description="Disordered" evidence="1">
    <location>
        <begin position="1"/>
        <end position="22"/>
    </location>
</feature>
<dbReference type="OrthoDB" id="6344725at2759"/>
<dbReference type="Pfam" id="PF03392">
    <property type="entry name" value="OS-D"/>
    <property type="match status" value="1"/>
</dbReference>
<reference evidence="2" key="1">
    <citation type="submission" date="2019-08" db="EMBL/GenBank/DDBJ databases">
        <title>The genome of the North American firefly Photinus pyralis.</title>
        <authorList>
            <consortium name="Photinus pyralis genome working group"/>
            <person name="Fallon T.R."/>
            <person name="Sander Lower S.E."/>
            <person name="Weng J.-K."/>
        </authorList>
    </citation>
    <scope>NUCLEOTIDE SEQUENCE</scope>
    <source>
        <strain evidence="2">TRF0915ILg1</strain>
        <tissue evidence="2">Whole body</tissue>
    </source>
</reference>
<accession>A0A8K0DGH8</accession>
<dbReference type="InterPro" id="IPR036682">
    <property type="entry name" value="OS_D_A10/PebIII_sf"/>
</dbReference>
<sequence length="273" mass="30963">MEKELLNKYFSDEHKEEDADEHNRIKDEAISLFPILGKRLHSPCLNLFHASARKGAGRQGSIILPYAHHPLDSPQPLIDCNDEEVDAPSTLKKVAEEIKAASVEMWQNNCNKDNRPLKLEIHVRNEGTIPDSKKNLLRHRLESKEISYSLEMPETIEHVMDMYRTIAAFVECKNDMIIAGSVKGVGKKAFVFQAVSCAIQNVFAAEDRYTTKYDSINIDEILDNKRLLQGYIKCLMETGKCNEEGQTLKEVIPDALITACKKCSETQQKSIEK</sequence>
<evidence type="ECO:0000313" key="2">
    <source>
        <dbReference type="EMBL" id="KAF2905768.1"/>
    </source>
</evidence>
<protein>
    <submittedName>
        <fullName evidence="2">Uncharacterized protein</fullName>
    </submittedName>
</protein>
<dbReference type="Gene3D" id="1.10.2080.10">
    <property type="entry name" value="Insect odorant-binding protein A10/Ejaculatory bulb-specific protein 3"/>
    <property type="match status" value="1"/>
</dbReference>
<organism evidence="2 3">
    <name type="scientific">Ignelater luminosus</name>
    <name type="common">Cucubano</name>
    <name type="synonym">Pyrophorus luminosus</name>
    <dbReference type="NCBI Taxonomy" id="2038154"/>
    <lineage>
        <taxon>Eukaryota</taxon>
        <taxon>Metazoa</taxon>
        <taxon>Ecdysozoa</taxon>
        <taxon>Arthropoda</taxon>
        <taxon>Hexapoda</taxon>
        <taxon>Insecta</taxon>
        <taxon>Pterygota</taxon>
        <taxon>Neoptera</taxon>
        <taxon>Endopterygota</taxon>
        <taxon>Coleoptera</taxon>
        <taxon>Polyphaga</taxon>
        <taxon>Elateriformia</taxon>
        <taxon>Elateroidea</taxon>
        <taxon>Elateridae</taxon>
        <taxon>Agrypninae</taxon>
        <taxon>Pyrophorini</taxon>
        <taxon>Ignelater</taxon>
    </lineage>
</organism>
<dbReference type="PANTHER" id="PTHR11257">
    <property type="entry name" value="CHEMOSENSORY PROTEIN-RELATED"/>
    <property type="match status" value="1"/>
</dbReference>
<evidence type="ECO:0000313" key="3">
    <source>
        <dbReference type="Proteomes" id="UP000801492"/>
    </source>
</evidence>
<evidence type="ECO:0000256" key="1">
    <source>
        <dbReference type="SAM" id="MobiDB-lite"/>
    </source>
</evidence>
<proteinExistence type="predicted"/>
<dbReference type="Proteomes" id="UP000801492">
    <property type="component" value="Unassembled WGS sequence"/>
</dbReference>
<dbReference type="PANTHER" id="PTHR11257:SF12">
    <property type="entry name" value="EJACULATORY BULB-SPECIFIC PROTEIN 3-RELATED"/>
    <property type="match status" value="1"/>
</dbReference>
<gene>
    <name evidence="2" type="ORF">ILUMI_00408</name>
</gene>
<dbReference type="EMBL" id="VTPC01000442">
    <property type="protein sequence ID" value="KAF2905768.1"/>
    <property type="molecule type" value="Genomic_DNA"/>
</dbReference>
<dbReference type="AlphaFoldDB" id="A0A8K0DGH8"/>